<name>A0A8H5LSX4_9AGAR</name>
<proteinExistence type="predicted"/>
<sequence>MSIIPPGVYKIKNKSTSNYIAAHSGDQPLSIIRTAHPKEPGTFPVFTLKIEPFQIGGASIASTLNTHLYVGIPHDLSHGIPNPESEIRTSRRWKKLFHPRSPFGINRQEPYAYERDETREVWVHNGLPDVPGTHWILEKVEA</sequence>
<gene>
    <name evidence="1" type="ORF">D9757_012285</name>
</gene>
<evidence type="ECO:0000313" key="2">
    <source>
        <dbReference type="Proteomes" id="UP000518752"/>
    </source>
</evidence>
<accession>A0A8H5LSX4</accession>
<dbReference type="Proteomes" id="UP000518752">
    <property type="component" value="Unassembled WGS sequence"/>
</dbReference>
<protein>
    <submittedName>
        <fullName evidence="1">Uncharacterized protein</fullName>
    </submittedName>
</protein>
<evidence type="ECO:0000313" key="1">
    <source>
        <dbReference type="EMBL" id="KAF5368810.1"/>
    </source>
</evidence>
<keyword evidence="2" id="KW-1185">Reference proteome</keyword>
<reference evidence="1 2" key="1">
    <citation type="journal article" date="2020" name="ISME J.">
        <title>Uncovering the hidden diversity of litter-decomposition mechanisms in mushroom-forming fungi.</title>
        <authorList>
            <person name="Floudas D."/>
            <person name="Bentzer J."/>
            <person name="Ahren D."/>
            <person name="Johansson T."/>
            <person name="Persson P."/>
            <person name="Tunlid A."/>
        </authorList>
    </citation>
    <scope>NUCLEOTIDE SEQUENCE [LARGE SCALE GENOMIC DNA]</scope>
    <source>
        <strain evidence="1 2">CBS 406.79</strain>
    </source>
</reference>
<dbReference type="EMBL" id="JAACJN010000131">
    <property type="protein sequence ID" value="KAF5368810.1"/>
    <property type="molecule type" value="Genomic_DNA"/>
</dbReference>
<organism evidence="1 2">
    <name type="scientific">Collybiopsis confluens</name>
    <dbReference type="NCBI Taxonomy" id="2823264"/>
    <lineage>
        <taxon>Eukaryota</taxon>
        <taxon>Fungi</taxon>
        <taxon>Dikarya</taxon>
        <taxon>Basidiomycota</taxon>
        <taxon>Agaricomycotina</taxon>
        <taxon>Agaricomycetes</taxon>
        <taxon>Agaricomycetidae</taxon>
        <taxon>Agaricales</taxon>
        <taxon>Marasmiineae</taxon>
        <taxon>Omphalotaceae</taxon>
        <taxon>Collybiopsis</taxon>
    </lineage>
</organism>
<dbReference type="AlphaFoldDB" id="A0A8H5LSX4"/>
<comment type="caution">
    <text evidence="1">The sequence shown here is derived from an EMBL/GenBank/DDBJ whole genome shotgun (WGS) entry which is preliminary data.</text>
</comment>